<dbReference type="SUPFAM" id="SSF52151">
    <property type="entry name" value="FabD/lysophospholipase-like"/>
    <property type="match status" value="1"/>
</dbReference>
<organism evidence="7 8">
    <name type="scientific">Bombilactobacillus apium</name>
    <dbReference type="NCBI Taxonomy" id="2675299"/>
    <lineage>
        <taxon>Bacteria</taxon>
        <taxon>Bacillati</taxon>
        <taxon>Bacillota</taxon>
        <taxon>Bacilli</taxon>
        <taxon>Lactobacillales</taxon>
        <taxon>Lactobacillaceae</taxon>
        <taxon>Bombilactobacillus</taxon>
    </lineage>
</organism>
<accession>A0A850R820</accession>
<evidence type="ECO:0000256" key="1">
    <source>
        <dbReference type="ARBA" id="ARBA00022679"/>
    </source>
</evidence>
<dbReference type="Gene3D" id="3.40.366.10">
    <property type="entry name" value="Malonyl-Coenzyme A Acyl Carrier Protein, domain 2"/>
    <property type="match status" value="1"/>
</dbReference>
<dbReference type="Gene3D" id="3.30.70.250">
    <property type="entry name" value="Malonyl-CoA ACP transacylase, ACP-binding"/>
    <property type="match status" value="1"/>
</dbReference>
<dbReference type="InterPro" id="IPR014043">
    <property type="entry name" value="Acyl_transferase_dom"/>
</dbReference>
<sequence length="309" mass="33136">MLGLLFSGQGAQKTGVTQDLYEQMPVYRQTLDQASTILGYDLPKLLFDPEQADRLAQTRYAQPVILTISWGLYNLLQPHLNQDVIGLGLSLGEYSALACGGYFDFPTALEVIKKRGELMQEASDENPSKMVALMRAPLSAVEEIVAQAQGQGLVVGVANVNTPQQTVLGGELAAVDQVVATLQAQVQCRAIELKVSGAFHTPVMQPIQARLAAKLKTVSWQAGQFPVWSTTTKQPFVPAELTTTLTDQLVSTTYFAATLGQLAPQLSGVIEVGPGKTLLGFARKIQSGIATHQIDSVDRLEATIAAIGD</sequence>
<dbReference type="PIRSF" id="PIRSF000446">
    <property type="entry name" value="Mct"/>
    <property type="match status" value="1"/>
</dbReference>
<dbReference type="SMART" id="SM00827">
    <property type="entry name" value="PKS_AT"/>
    <property type="match status" value="1"/>
</dbReference>
<protein>
    <recommendedName>
        <fullName evidence="4">Malonyl CoA-acyl carrier protein transacylase</fullName>
        <ecNumber evidence="4">2.3.1.39</ecNumber>
    </recommendedName>
</protein>
<dbReference type="InterPro" id="IPR016035">
    <property type="entry name" value="Acyl_Trfase/lysoPLipase"/>
</dbReference>
<dbReference type="GO" id="GO:0004314">
    <property type="term" value="F:[acyl-carrier-protein] S-malonyltransferase activity"/>
    <property type="evidence" value="ECO:0007669"/>
    <property type="project" value="UniProtKB-EC"/>
</dbReference>
<comment type="caution">
    <text evidence="7">The sequence shown here is derived from an EMBL/GenBank/DDBJ whole genome shotgun (WGS) entry which is preliminary data.</text>
</comment>
<evidence type="ECO:0000256" key="5">
    <source>
        <dbReference type="PIRSR" id="PIRSR000446-1"/>
    </source>
</evidence>
<keyword evidence="2 4" id="KW-0012">Acyltransferase</keyword>
<comment type="catalytic activity">
    <reaction evidence="3 4">
        <text>holo-[ACP] + malonyl-CoA = malonyl-[ACP] + CoA</text>
        <dbReference type="Rhea" id="RHEA:41792"/>
        <dbReference type="Rhea" id="RHEA-COMP:9623"/>
        <dbReference type="Rhea" id="RHEA-COMP:9685"/>
        <dbReference type="ChEBI" id="CHEBI:57287"/>
        <dbReference type="ChEBI" id="CHEBI:57384"/>
        <dbReference type="ChEBI" id="CHEBI:64479"/>
        <dbReference type="ChEBI" id="CHEBI:78449"/>
        <dbReference type="EC" id="2.3.1.39"/>
    </reaction>
</comment>
<evidence type="ECO:0000313" key="8">
    <source>
        <dbReference type="Proteomes" id="UP000563523"/>
    </source>
</evidence>
<evidence type="ECO:0000313" key="7">
    <source>
        <dbReference type="EMBL" id="NVY96685.1"/>
    </source>
</evidence>
<dbReference type="GO" id="GO:0005829">
    <property type="term" value="C:cytosol"/>
    <property type="evidence" value="ECO:0007669"/>
    <property type="project" value="TreeGrafter"/>
</dbReference>
<dbReference type="EC" id="2.3.1.39" evidence="4"/>
<dbReference type="GO" id="GO:0006633">
    <property type="term" value="P:fatty acid biosynthetic process"/>
    <property type="evidence" value="ECO:0007669"/>
    <property type="project" value="TreeGrafter"/>
</dbReference>
<feature type="active site" evidence="5">
    <location>
        <position position="200"/>
    </location>
</feature>
<evidence type="ECO:0000256" key="2">
    <source>
        <dbReference type="ARBA" id="ARBA00023315"/>
    </source>
</evidence>
<dbReference type="EMBL" id="JABZEC010000004">
    <property type="protein sequence ID" value="NVY96685.1"/>
    <property type="molecule type" value="Genomic_DNA"/>
</dbReference>
<proteinExistence type="inferred from homology"/>
<dbReference type="PANTHER" id="PTHR42681">
    <property type="entry name" value="MALONYL-COA-ACYL CARRIER PROTEIN TRANSACYLASE, MITOCHONDRIAL"/>
    <property type="match status" value="1"/>
</dbReference>
<dbReference type="Proteomes" id="UP000563523">
    <property type="component" value="Unassembled WGS sequence"/>
</dbReference>
<evidence type="ECO:0000256" key="3">
    <source>
        <dbReference type="ARBA" id="ARBA00048462"/>
    </source>
</evidence>
<dbReference type="PANTHER" id="PTHR42681:SF1">
    <property type="entry name" value="MALONYL-COA-ACYL CARRIER PROTEIN TRANSACYLASE, MITOCHONDRIAL"/>
    <property type="match status" value="1"/>
</dbReference>
<feature type="active site" evidence="5">
    <location>
        <position position="90"/>
    </location>
</feature>
<evidence type="ECO:0000256" key="4">
    <source>
        <dbReference type="PIRNR" id="PIRNR000446"/>
    </source>
</evidence>
<keyword evidence="8" id="KW-1185">Reference proteome</keyword>
<dbReference type="InterPro" id="IPR024925">
    <property type="entry name" value="Malonyl_CoA-ACP_transAc"/>
</dbReference>
<comment type="similarity">
    <text evidence="4">Belongs to the fabD family.</text>
</comment>
<dbReference type="InterPro" id="IPR001227">
    <property type="entry name" value="Ac_transferase_dom_sf"/>
</dbReference>
<dbReference type="AlphaFoldDB" id="A0A850R820"/>
<dbReference type="InterPro" id="IPR050858">
    <property type="entry name" value="Mal-CoA-ACP_Trans/PKS_FabD"/>
</dbReference>
<reference evidence="7 8" key="1">
    <citation type="submission" date="2020-06" db="EMBL/GenBank/DDBJ databases">
        <authorList>
            <person name="Kang J."/>
        </authorList>
    </citation>
    <scope>NUCLEOTIDE SEQUENCE [LARGE SCALE GENOMIC DNA]</scope>
    <source>
        <strain evidence="7 8">DCY120</strain>
    </source>
</reference>
<feature type="domain" description="Malonyl-CoA:ACP transacylase (MAT)" evidence="6">
    <location>
        <begin position="5"/>
        <end position="300"/>
    </location>
</feature>
<dbReference type="RefSeq" id="WP_176942842.1">
    <property type="nucleotide sequence ID" value="NZ_JABZEC010000004.1"/>
</dbReference>
<gene>
    <name evidence="7" type="ORF">HU830_05855</name>
</gene>
<keyword evidence="1 4" id="KW-0808">Transferase</keyword>
<name>A0A850R820_9LACO</name>
<evidence type="ECO:0000259" key="6">
    <source>
        <dbReference type="SMART" id="SM00827"/>
    </source>
</evidence>
<dbReference type="SUPFAM" id="SSF55048">
    <property type="entry name" value="Probable ACP-binding domain of malonyl-CoA ACP transacylase"/>
    <property type="match status" value="1"/>
</dbReference>
<dbReference type="Pfam" id="PF00698">
    <property type="entry name" value="Acyl_transf_1"/>
    <property type="match status" value="1"/>
</dbReference>
<dbReference type="InterPro" id="IPR016036">
    <property type="entry name" value="Malonyl_transacylase_ACP-bd"/>
</dbReference>